<dbReference type="PANTHER" id="PTHR45713:SF6">
    <property type="entry name" value="F5_8 TYPE C DOMAIN-CONTAINING PROTEIN"/>
    <property type="match status" value="1"/>
</dbReference>
<dbReference type="InterPro" id="IPR051941">
    <property type="entry name" value="BG_Antigen-Binding_Lectin"/>
</dbReference>
<organism evidence="1 2">
    <name type="scientific">Magallana gigas</name>
    <name type="common">Pacific oyster</name>
    <name type="synonym">Crassostrea gigas</name>
    <dbReference type="NCBI Taxonomy" id="29159"/>
    <lineage>
        <taxon>Eukaryota</taxon>
        <taxon>Metazoa</taxon>
        <taxon>Spiralia</taxon>
        <taxon>Lophotrochozoa</taxon>
        <taxon>Mollusca</taxon>
        <taxon>Bivalvia</taxon>
        <taxon>Autobranchia</taxon>
        <taxon>Pteriomorphia</taxon>
        <taxon>Ostreida</taxon>
        <taxon>Ostreoidea</taxon>
        <taxon>Ostreidae</taxon>
        <taxon>Magallana</taxon>
    </lineage>
</organism>
<reference evidence="1" key="1">
    <citation type="submission" date="2022-08" db="UniProtKB">
        <authorList>
            <consortium name="EnsemblMetazoa"/>
        </authorList>
    </citation>
    <scope>IDENTIFICATION</scope>
    <source>
        <strain evidence="1">05x7-T-G4-1.051#20</strain>
    </source>
</reference>
<protein>
    <submittedName>
        <fullName evidence="1">Uncharacterized protein</fullName>
    </submittedName>
</protein>
<accession>A0A8W8MM48</accession>
<evidence type="ECO:0000313" key="1">
    <source>
        <dbReference type="EnsemblMetazoa" id="G33850.1:cds"/>
    </source>
</evidence>
<dbReference type="PANTHER" id="PTHR45713">
    <property type="entry name" value="FTP DOMAIN-CONTAINING PROTEIN"/>
    <property type="match status" value="1"/>
</dbReference>
<keyword evidence="2" id="KW-1185">Reference proteome</keyword>
<dbReference type="Pfam" id="PF22633">
    <property type="entry name" value="F5_F8_type_C_2"/>
    <property type="match status" value="1"/>
</dbReference>
<dbReference type="InterPro" id="IPR008979">
    <property type="entry name" value="Galactose-bd-like_sf"/>
</dbReference>
<dbReference type="Gene3D" id="2.60.120.260">
    <property type="entry name" value="Galactose-binding domain-like"/>
    <property type="match status" value="1"/>
</dbReference>
<dbReference type="AlphaFoldDB" id="A0A8W8MM48"/>
<proteinExistence type="predicted"/>
<sequence>MGVGKAVRRYGLEEEAGASDYCLYRKGRTNENKRKCTGLEHCVSNFNPQTGDCLDPGNQCEPGWMGPGCQYVNLAFNPQRDKVFDGDMGTNRSISDGRAIVLLNGTFFLHAIRIHSNTYDGSLLVQDKIFTVLFNGTFPHTTPTIFLNQTSLTDQLSIEFDPNLSIKEIEVFGGKNVALWKPTAQSTTYNKGTIHFNSDKAVDGNGNGDFNTGHTCTHTADGYPNPEWSVTLGDLYYINSIKIKNRNTHRKYAIQM</sequence>
<evidence type="ECO:0000313" key="2">
    <source>
        <dbReference type="Proteomes" id="UP000005408"/>
    </source>
</evidence>
<dbReference type="EnsemblMetazoa" id="G33850.1">
    <property type="protein sequence ID" value="G33850.1:cds"/>
    <property type="gene ID" value="G33850"/>
</dbReference>
<dbReference type="Proteomes" id="UP000005408">
    <property type="component" value="Unassembled WGS sequence"/>
</dbReference>
<dbReference type="SUPFAM" id="SSF49785">
    <property type="entry name" value="Galactose-binding domain-like"/>
    <property type="match status" value="1"/>
</dbReference>
<name>A0A8W8MM48_MAGGI</name>